<evidence type="ECO:0000313" key="2">
    <source>
        <dbReference type="Proteomes" id="UP000029273"/>
    </source>
</evidence>
<accession>A0A1A6C6U8</accession>
<dbReference type="AlphaFoldDB" id="A0A1A6C6U8"/>
<protein>
    <submittedName>
        <fullName evidence="1">Uncharacterized protein</fullName>
    </submittedName>
</protein>
<name>A0A1A6C6U8_9GAMM</name>
<comment type="caution">
    <text evidence="1">The sequence shown here is derived from an EMBL/GenBank/DDBJ whole genome shotgun (WGS) entry which is preliminary data.</text>
</comment>
<dbReference type="EMBL" id="JQSG02000002">
    <property type="protein sequence ID" value="OBS10270.1"/>
    <property type="molecule type" value="Genomic_DNA"/>
</dbReference>
<organism evidence="1 2">
    <name type="scientific">Acidihalobacter prosperus</name>
    <dbReference type="NCBI Taxonomy" id="160660"/>
    <lineage>
        <taxon>Bacteria</taxon>
        <taxon>Pseudomonadati</taxon>
        <taxon>Pseudomonadota</taxon>
        <taxon>Gammaproteobacteria</taxon>
        <taxon>Chromatiales</taxon>
        <taxon>Ectothiorhodospiraceae</taxon>
        <taxon>Acidihalobacter</taxon>
    </lineage>
</organism>
<sequence length="45" mass="5364">MNLARYAVENFIRQRALDERGVHAIRVRFAGEFAQRHFHAWAKSH</sequence>
<dbReference type="Proteomes" id="UP000029273">
    <property type="component" value="Unassembled WGS sequence"/>
</dbReference>
<gene>
    <name evidence="1" type="ORF">Thpro_021320</name>
</gene>
<reference evidence="1 2" key="1">
    <citation type="journal article" date="2014" name="Genome Announc.">
        <title>Draft Genome Sequence of the Iron-Oxidizing, Acidophilic, and Halotolerant 'Thiobacillus prosperus' Type Strain DSM 5130.</title>
        <authorList>
            <person name="Ossandon F.J."/>
            <person name="Cardenas J.P."/>
            <person name="Corbett M."/>
            <person name="Quatrini R."/>
            <person name="Holmes D.S."/>
            <person name="Watkin E."/>
        </authorList>
    </citation>
    <scope>NUCLEOTIDE SEQUENCE [LARGE SCALE GENOMIC DNA]</scope>
    <source>
        <strain evidence="1 2">DSM 5130</strain>
    </source>
</reference>
<evidence type="ECO:0000313" key="1">
    <source>
        <dbReference type="EMBL" id="OBS10270.1"/>
    </source>
</evidence>
<proteinExistence type="predicted"/>
<keyword evidence="2" id="KW-1185">Reference proteome</keyword>